<dbReference type="WBParaSite" id="RSKR_0000570332.1">
    <property type="protein sequence ID" value="RSKR_0000570332.1"/>
    <property type="gene ID" value="RSKR_0000570332"/>
</dbReference>
<name>A0AC35TY65_9BILA</name>
<reference evidence="2" key="1">
    <citation type="submission" date="2016-11" db="UniProtKB">
        <authorList>
            <consortium name="WormBaseParasite"/>
        </authorList>
    </citation>
    <scope>IDENTIFICATION</scope>
    <source>
        <strain evidence="2">KR3021</strain>
    </source>
</reference>
<protein>
    <submittedName>
        <fullName evidence="2">DDE-1 domain-containing protein</fullName>
    </submittedName>
</protein>
<accession>A0AC35TY65</accession>
<organism evidence="1 2">
    <name type="scientific">Rhabditophanes sp. KR3021</name>
    <dbReference type="NCBI Taxonomy" id="114890"/>
    <lineage>
        <taxon>Eukaryota</taxon>
        <taxon>Metazoa</taxon>
        <taxon>Ecdysozoa</taxon>
        <taxon>Nematoda</taxon>
        <taxon>Chromadorea</taxon>
        <taxon>Rhabditida</taxon>
        <taxon>Tylenchina</taxon>
        <taxon>Panagrolaimomorpha</taxon>
        <taxon>Strongyloidoidea</taxon>
        <taxon>Alloionematidae</taxon>
        <taxon>Rhabditophanes</taxon>
    </lineage>
</organism>
<evidence type="ECO:0000313" key="1">
    <source>
        <dbReference type="Proteomes" id="UP000095286"/>
    </source>
</evidence>
<evidence type="ECO:0000313" key="2">
    <source>
        <dbReference type="WBParaSite" id="RSKR_0000570332.1"/>
    </source>
</evidence>
<proteinExistence type="predicted"/>
<sequence length="133" mass="16023">MWLCNNIEPHQVRLVLTKADERRYFQNVPGIIPIKKENNKYLCHYNGKWYSTDYTGAQTDKFINFVVLKDFPLRNVTWDQVESLSYRGHPLNRDDLAVAVRKQWFTFRKLFPESLNEDDFFGRFTKISIDRRE</sequence>
<dbReference type="Proteomes" id="UP000095286">
    <property type="component" value="Unplaced"/>
</dbReference>